<dbReference type="SUPFAM" id="SSF47370">
    <property type="entry name" value="Bromodomain"/>
    <property type="match status" value="1"/>
</dbReference>
<evidence type="ECO:0000313" key="6">
    <source>
        <dbReference type="WBParaSite" id="L893_g23645.t1"/>
    </source>
</evidence>
<keyword evidence="1 2" id="KW-0103">Bromodomain</keyword>
<dbReference type="PROSITE" id="PS50014">
    <property type="entry name" value="BROMODOMAIN_2"/>
    <property type="match status" value="1"/>
</dbReference>
<dbReference type="SMART" id="SM00297">
    <property type="entry name" value="BROMO"/>
    <property type="match status" value="1"/>
</dbReference>
<dbReference type="PANTHER" id="PTHR15398">
    <property type="entry name" value="BROMODOMAIN-CONTAINING PROTEIN 8"/>
    <property type="match status" value="1"/>
</dbReference>
<dbReference type="WBParaSite" id="L893_g23645.t1">
    <property type="protein sequence ID" value="L893_g23645.t1"/>
    <property type="gene ID" value="L893_g23645"/>
</dbReference>
<sequence>MDLSSVSSATSLDSTSSEPEPSTFAPCGPTLSHSLDLMRLVQNIRHGKATDEEKQRAQKLVAEHVKNLSQSELDVIRENAEKARRLMKEEAEGKRPLPEWIDIPHFDEKDMRKWVSDRKRDCMALFETARSQKSSNLFQHPVHERSAPDYRNFIRNPQDLTSIRKLISSKHLLCNKELKKRITLMYANAAMYNEVDDFYWTVANDSVKYLAVRIRPFD</sequence>
<feature type="compositionally biased region" description="Low complexity" evidence="3">
    <location>
        <begin position="1"/>
        <end position="17"/>
    </location>
</feature>
<dbReference type="GO" id="GO:0035267">
    <property type="term" value="C:NuA4 histone acetyltransferase complex"/>
    <property type="evidence" value="ECO:0007669"/>
    <property type="project" value="TreeGrafter"/>
</dbReference>
<evidence type="ECO:0000256" key="3">
    <source>
        <dbReference type="SAM" id="MobiDB-lite"/>
    </source>
</evidence>
<dbReference type="Gene3D" id="1.20.920.10">
    <property type="entry name" value="Bromodomain-like"/>
    <property type="match status" value="1"/>
</dbReference>
<name>A0A1I7Z8F3_9BILA</name>
<evidence type="ECO:0000313" key="5">
    <source>
        <dbReference type="Proteomes" id="UP000095287"/>
    </source>
</evidence>
<keyword evidence="5" id="KW-1185">Reference proteome</keyword>
<dbReference type="Proteomes" id="UP000095287">
    <property type="component" value="Unplaced"/>
</dbReference>
<organism evidence="5 6">
    <name type="scientific">Steinernema glaseri</name>
    <dbReference type="NCBI Taxonomy" id="37863"/>
    <lineage>
        <taxon>Eukaryota</taxon>
        <taxon>Metazoa</taxon>
        <taxon>Ecdysozoa</taxon>
        <taxon>Nematoda</taxon>
        <taxon>Chromadorea</taxon>
        <taxon>Rhabditida</taxon>
        <taxon>Tylenchina</taxon>
        <taxon>Panagrolaimomorpha</taxon>
        <taxon>Strongyloidoidea</taxon>
        <taxon>Steinernematidae</taxon>
        <taxon>Steinernema</taxon>
    </lineage>
</organism>
<accession>A0A1I7Z8F3</accession>
<dbReference type="InterPro" id="IPR036427">
    <property type="entry name" value="Bromodomain-like_sf"/>
</dbReference>
<dbReference type="Pfam" id="PF00439">
    <property type="entry name" value="Bromodomain"/>
    <property type="match status" value="1"/>
</dbReference>
<proteinExistence type="predicted"/>
<dbReference type="AlphaFoldDB" id="A0A1I7Z8F3"/>
<reference evidence="6" key="1">
    <citation type="submission" date="2016-11" db="UniProtKB">
        <authorList>
            <consortium name="WormBaseParasite"/>
        </authorList>
    </citation>
    <scope>IDENTIFICATION</scope>
</reference>
<dbReference type="InterPro" id="IPR001487">
    <property type="entry name" value="Bromodomain"/>
</dbReference>
<dbReference type="PRINTS" id="PR00503">
    <property type="entry name" value="BROMODOMAIN"/>
</dbReference>
<dbReference type="PANTHER" id="PTHR15398:SF4">
    <property type="entry name" value="BROMODOMAIN-CONTAINING PROTEIN 8 ISOFORM X1"/>
    <property type="match status" value="1"/>
</dbReference>
<evidence type="ECO:0000259" key="4">
    <source>
        <dbReference type="PROSITE" id="PS50014"/>
    </source>
</evidence>
<feature type="region of interest" description="Disordered" evidence="3">
    <location>
        <begin position="1"/>
        <end position="29"/>
    </location>
</feature>
<protein>
    <submittedName>
        <fullName evidence="6">Bromo domain-containing protein</fullName>
    </submittedName>
</protein>
<evidence type="ECO:0000256" key="1">
    <source>
        <dbReference type="ARBA" id="ARBA00023117"/>
    </source>
</evidence>
<feature type="domain" description="Bromo" evidence="4">
    <location>
        <begin position="130"/>
        <end position="200"/>
    </location>
</feature>
<evidence type="ECO:0000256" key="2">
    <source>
        <dbReference type="PROSITE-ProRule" id="PRU00035"/>
    </source>
</evidence>